<evidence type="ECO:0000313" key="2">
    <source>
        <dbReference type="Proteomes" id="UP000193404"/>
    </source>
</evidence>
<dbReference type="GeneID" id="41589660"/>
<protein>
    <submittedName>
        <fullName evidence="1">Uncharacterized protein</fullName>
    </submittedName>
</protein>
<proteinExistence type="predicted"/>
<dbReference type="OrthoDB" id="34551at2157"/>
<evidence type="ECO:0000313" key="1">
    <source>
        <dbReference type="EMBL" id="ARM74924.1"/>
    </source>
</evidence>
<accession>A0A1W6JXI8</accession>
<gene>
    <name evidence="1" type="ORF">B6F84_02035</name>
</gene>
<dbReference type="Proteomes" id="UP000193404">
    <property type="component" value="Chromosome"/>
</dbReference>
<dbReference type="AlphaFoldDB" id="A0A1W6JXI8"/>
<name>A0A1W6JXI8_9CREN</name>
<dbReference type="KEGG" id="aman:B6F84_02035"/>
<dbReference type="RefSeq" id="WP_148690678.1">
    <property type="nucleotide sequence ID" value="NZ_CP020477.1"/>
</dbReference>
<dbReference type="STRING" id="282676.B6F84_02035"/>
<keyword evidence="2" id="KW-1185">Reference proteome</keyword>
<reference evidence="1 2" key="1">
    <citation type="submission" date="2017-03" db="EMBL/GenBank/DDBJ databases">
        <title>Sulfur activation and transportation mechanism of thermophilic Archaea Acidianus manzaensis YN-25.</title>
        <authorList>
            <person name="Ma Y."/>
            <person name="Yang Y."/>
            <person name="Xia J."/>
        </authorList>
    </citation>
    <scope>NUCLEOTIDE SEQUENCE [LARGE SCALE GENOMIC DNA]</scope>
    <source>
        <strain evidence="1 2">YN-25</strain>
    </source>
</reference>
<sequence>MITEGYFIEYRNIIWAVKGCTHPEGYVVAIPRKIGDYKIKKFSEGMKLIKEKFPFLLHYVKEIGFEVPLIPLKESKIFDPFSVRSNNKDINDFLSLFSEVGITGSLLYEGKGHDIDIITFNPKNYDVLKKLREEKLTSPLTMVNRNELEILDYNDFKKLKQNRLLEGTYKGIPYTFKIVQCENFTAVKSITSFEGIVEIVEAKKYFSIPVKYITREGLVITSFRTRFTELSLGTKLYVKGYILRRENFDDLDLDIAEKVKII</sequence>
<organism evidence="1 2">
    <name type="scientific">Acidianus manzaensis</name>
    <dbReference type="NCBI Taxonomy" id="282676"/>
    <lineage>
        <taxon>Archaea</taxon>
        <taxon>Thermoproteota</taxon>
        <taxon>Thermoprotei</taxon>
        <taxon>Sulfolobales</taxon>
        <taxon>Sulfolobaceae</taxon>
        <taxon>Acidianus</taxon>
    </lineage>
</organism>
<dbReference type="EMBL" id="CP020477">
    <property type="protein sequence ID" value="ARM74924.1"/>
    <property type="molecule type" value="Genomic_DNA"/>
</dbReference>